<dbReference type="Proteomes" id="UP000432196">
    <property type="component" value="Unassembled WGS sequence"/>
</dbReference>
<dbReference type="Proteomes" id="UP000257074">
    <property type="component" value="Unassembled WGS sequence"/>
</dbReference>
<name>A0A3D8TYM6_BIFLN</name>
<evidence type="ECO:0000313" key="4">
    <source>
        <dbReference type="Proteomes" id="UP000257074"/>
    </source>
</evidence>
<protein>
    <submittedName>
        <fullName evidence="3">Uncharacterized protein</fullName>
    </submittedName>
</protein>
<reference evidence="5 6" key="2">
    <citation type="journal article" date="2019" name="Nat. Med.">
        <title>A library of human gut bacterial isolates paired with longitudinal multiomics data enables mechanistic microbiome research.</title>
        <authorList>
            <person name="Poyet M."/>
            <person name="Groussin M."/>
            <person name="Gibbons S.M."/>
            <person name="Avila-Pacheco J."/>
            <person name="Jiang X."/>
            <person name="Kearney S.M."/>
            <person name="Perrotta A.R."/>
            <person name="Berdy B."/>
            <person name="Zhao S."/>
            <person name="Lieberman T.D."/>
            <person name="Swanson P.K."/>
            <person name="Smith M."/>
            <person name="Roesemann S."/>
            <person name="Alexander J.E."/>
            <person name="Rich S.A."/>
            <person name="Livny J."/>
            <person name="Vlamakis H."/>
            <person name="Clish C."/>
            <person name="Bullock K."/>
            <person name="Deik A."/>
            <person name="Scott J."/>
            <person name="Pierce K.A."/>
            <person name="Xavier R.J."/>
            <person name="Alm E.J."/>
        </authorList>
    </citation>
    <scope>NUCLEOTIDE SEQUENCE [LARGE SCALE GENOMIC DNA]</scope>
    <source>
        <strain evidence="2 5">BIOML-A201</strain>
        <strain evidence="1 6">BIOML-A210</strain>
    </source>
</reference>
<proteinExistence type="predicted"/>
<dbReference type="EMBL" id="WDWL01000014">
    <property type="protein sequence ID" value="KAB7071129.1"/>
    <property type="molecule type" value="Genomic_DNA"/>
</dbReference>
<comment type="caution">
    <text evidence="3">The sequence shown here is derived from an EMBL/GenBank/DDBJ whole genome shotgun (WGS) entry which is preliminary data.</text>
</comment>
<dbReference type="EMBL" id="WDWU01000008">
    <property type="protein sequence ID" value="KAB7056863.1"/>
    <property type="molecule type" value="Genomic_DNA"/>
</dbReference>
<evidence type="ECO:0000313" key="5">
    <source>
        <dbReference type="Proteomes" id="UP000432196"/>
    </source>
</evidence>
<dbReference type="AlphaFoldDB" id="A0A3D8TYM6"/>
<evidence type="ECO:0000313" key="2">
    <source>
        <dbReference type="EMBL" id="KAB7071129.1"/>
    </source>
</evidence>
<evidence type="ECO:0000313" key="6">
    <source>
        <dbReference type="Proteomes" id="UP000467387"/>
    </source>
</evidence>
<dbReference type="RefSeq" id="WP_115778817.1">
    <property type="nucleotide sequence ID" value="NZ_JADPAR010000012.1"/>
</dbReference>
<gene>
    <name evidence="3" type="ORF">CE169_06555</name>
    <name evidence="2" type="ORF">GBI83_09710</name>
    <name evidence="1" type="ORF">GBI87_06750</name>
</gene>
<reference evidence="3 4" key="1">
    <citation type="journal article" date="2017" name="Anaerobe">
        <title>Quantification, isolation and characterization of Bifidobacterium from the vaginal microbiomes of reproductive aged women.</title>
        <authorList>
            <person name="Freitas A.C."/>
            <person name="Hill J.E."/>
        </authorList>
    </citation>
    <scope>NUCLEOTIDE SEQUENCE [LARGE SCALE GENOMIC DNA]</scope>
    <source>
        <strain evidence="3 4">N6D05</strain>
    </source>
</reference>
<dbReference type="Proteomes" id="UP000467387">
    <property type="component" value="Unassembled WGS sequence"/>
</dbReference>
<organism evidence="3 4">
    <name type="scientific">Bifidobacterium longum</name>
    <dbReference type="NCBI Taxonomy" id="216816"/>
    <lineage>
        <taxon>Bacteria</taxon>
        <taxon>Bacillati</taxon>
        <taxon>Actinomycetota</taxon>
        <taxon>Actinomycetes</taxon>
        <taxon>Bifidobacteriales</taxon>
        <taxon>Bifidobacteriaceae</taxon>
        <taxon>Bifidobacterium</taxon>
    </lineage>
</organism>
<evidence type="ECO:0000313" key="1">
    <source>
        <dbReference type="EMBL" id="KAB7056863.1"/>
    </source>
</evidence>
<accession>A0A3D8TYM6</accession>
<dbReference type="EMBL" id="NJNR01000031">
    <property type="protein sequence ID" value="RDX08124.1"/>
    <property type="molecule type" value="Genomic_DNA"/>
</dbReference>
<evidence type="ECO:0000313" key="3">
    <source>
        <dbReference type="EMBL" id="RDX08124.1"/>
    </source>
</evidence>
<sequence>MKTASFHTTARKAILATLQANRDNLRVHDTREWRFLTDEEFRRLGHAKPSDVSYAGDLDDYGMFDGTWRAAVDCGDALPHASEYSISGMLIAFDDKTVWETVCAGLDLLGKE</sequence>